<evidence type="ECO:0000313" key="3">
    <source>
        <dbReference type="Proteomes" id="UP001271007"/>
    </source>
</evidence>
<feature type="compositionally biased region" description="Basic and acidic residues" evidence="1">
    <location>
        <begin position="215"/>
        <end position="232"/>
    </location>
</feature>
<dbReference type="AlphaFoldDB" id="A0AAJ0DI00"/>
<feature type="region of interest" description="Disordered" evidence="1">
    <location>
        <begin position="466"/>
        <end position="508"/>
    </location>
</feature>
<name>A0AAJ0DI00_9PEZI</name>
<sequence length="659" mass="72019">MPAKRTSGVTVTVTVESLPRPKHQQKIGTARKSIRQRTGGPVATLRKEQSTLTQLDFVSTPINTSEVDPISSDEEFEEPRPKKRRRKSKFDTREADQSSLTQMVDFSRMPTLKLDEDGFQIWDDGIDVVEPVARTTRRNDGGNRRRSRRQQPEEDEEEKLPDIPETSQNVIPSSPRAASAVNMAGMAPKVQTPLTKRIKEIPSSQTPPSTRYSTRKSDHKPGLQRSPLKERSTNVLSTTPKRQSSGSQKMGSGLFKRARSATKTVPLNDSFEPTDALEQNVGVPAEPSKPSQPSERRPRKLLRVNTVQDSQTEDLDLSNTTFVAESPVNATPKLVRVSTVQETQFDDAGLLSDPVEATIISSGQPETYQDQHQPTYGEKTQAAGYTQAGSYTQTGGYTQATFDPVDSALDRDASRFEWTQNQAVLPLVVDEQHEDSETDDDDLDRGCYQRTAFKVPGVLDRLHQTRDELVTESSPSRKATRPGATTERVHGDEEARADVSGNDGDEDGDATIVAIQAVPSSPPAIKAAVSLNPRADTEAAVPSSPSPALPSQDSTVVPTQFSLKQNYAPEDDLAEQQPDTMLSEAPTIIPLDSSPKLPGGRFETLYSSSPLPLPPWSSPGHVRELGAAARHALQVKDWSLPPPPPMSSSRVGTPASSSR</sequence>
<protein>
    <submittedName>
        <fullName evidence="2">Uncharacterized protein</fullName>
    </submittedName>
</protein>
<feature type="region of interest" description="Disordered" evidence="1">
    <location>
        <begin position="19"/>
        <end position="312"/>
    </location>
</feature>
<feature type="region of interest" description="Disordered" evidence="1">
    <location>
        <begin position="536"/>
        <end position="557"/>
    </location>
</feature>
<feature type="compositionally biased region" description="Polar residues" evidence="1">
    <location>
        <begin position="233"/>
        <end position="250"/>
    </location>
</feature>
<gene>
    <name evidence="2" type="ORF">LTR09_008190</name>
</gene>
<evidence type="ECO:0000256" key="1">
    <source>
        <dbReference type="SAM" id="MobiDB-lite"/>
    </source>
</evidence>
<feature type="compositionally biased region" description="Polar residues" evidence="1">
    <location>
        <begin position="650"/>
        <end position="659"/>
    </location>
</feature>
<reference evidence="2" key="1">
    <citation type="submission" date="2023-04" db="EMBL/GenBank/DDBJ databases">
        <title>Black Yeasts Isolated from many extreme environments.</title>
        <authorList>
            <person name="Coleine C."/>
            <person name="Stajich J.E."/>
            <person name="Selbmann L."/>
        </authorList>
    </citation>
    <scope>NUCLEOTIDE SEQUENCE</scope>
    <source>
        <strain evidence="2">CCFEE 5312</strain>
    </source>
</reference>
<feature type="compositionally biased region" description="Basic and acidic residues" evidence="1">
    <location>
        <begin position="487"/>
        <end position="497"/>
    </location>
</feature>
<accession>A0AAJ0DI00</accession>
<feature type="region of interest" description="Disordered" evidence="1">
    <location>
        <begin position="633"/>
        <end position="659"/>
    </location>
</feature>
<feature type="compositionally biased region" description="Polar residues" evidence="1">
    <location>
        <begin position="202"/>
        <end position="212"/>
    </location>
</feature>
<evidence type="ECO:0000313" key="2">
    <source>
        <dbReference type="EMBL" id="KAK3050551.1"/>
    </source>
</evidence>
<dbReference type="Proteomes" id="UP001271007">
    <property type="component" value="Unassembled WGS sequence"/>
</dbReference>
<organism evidence="2 3">
    <name type="scientific">Extremus antarcticus</name>
    <dbReference type="NCBI Taxonomy" id="702011"/>
    <lineage>
        <taxon>Eukaryota</taxon>
        <taxon>Fungi</taxon>
        <taxon>Dikarya</taxon>
        <taxon>Ascomycota</taxon>
        <taxon>Pezizomycotina</taxon>
        <taxon>Dothideomycetes</taxon>
        <taxon>Dothideomycetidae</taxon>
        <taxon>Mycosphaerellales</taxon>
        <taxon>Extremaceae</taxon>
        <taxon>Extremus</taxon>
    </lineage>
</organism>
<proteinExistence type="predicted"/>
<keyword evidence="3" id="KW-1185">Reference proteome</keyword>
<comment type="caution">
    <text evidence="2">The sequence shown here is derived from an EMBL/GenBank/DDBJ whole genome shotgun (WGS) entry which is preliminary data.</text>
</comment>
<feature type="compositionally biased region" description="Polar residues" evidence="1">
    <location>
        <begin position="50"/>
        <end position="66"/>
    </location>
</feature>
<dbReference type="EMBL" id="JAWDJX010000031">
    <property type="protein sequence ID" value="KAK3050551.1"/>
    <property type="molecule type" value="Genomic_DNA"/>
</dbReference>